<evidence type="ECO:0000313" key="3">
    <source>
        <dbReference type="EMBL" id="RHE91183.1"/>
    </source>
</evidence>
<evidence type="ECO:0000313" key="2">
    <source>
        <dbReference type="EMBL" id="RHA83669.1"/>
    </source>
</evidence>
<name>A0A3R6C7A0_9FIRM</name>
<comment type="caution">
    <text evidence="3">The sequence shown here is derived from an EMBL/GenBank/DDBJ whole genome shotgun (WGS) entry which is preliminary data.</text>
</comment>
<dbReference type="Proteomes" id="UP000286271">
    <property type="component" value="Unassembled WGS sequence"/>
</dbReference>
<keyword evidence="1" id="KW-0812">Transmembrane</keyword>
<keyword evidence="1" id="KW-0472">Membrane</keyword>
<dbReference type="Proteomes" id="UP000283492">
    <property type="component" value="Unassembled WGS sequence"/>
</dbReference>
<accession>A0A3R6C7A0</accession>
<dbReference type="EMBL" id="QSKW01000043">
    <property type="protein sequence ID" value="RHE91183.1"/>
    <property type="molecule type" value="Genomic_DNA"/>
</dbReference>
<dbReference type="AlphaFoldDB" id="A0A3R6C7A0"/>
<dbReference type="EMBL" id="QSFX01000039">
    <property type="protein sequence ID" value="RHA83669.1"/>
    <property type="molecule type" value="Genomic_DNA"/>
</dbReference>
<evidence type="ECO:0000256" key="1">
    <source>
        <dbReference type="SAM" id="Phobius"/>
    </source>
</evidence>
<dbReference type="RefSeq" id="WP_118583451.1">
    <property type="nucleotide sequence ID" value="NZ_CABJFX010000039.1"/>
</dbReference>
<proteinExistence type="predicted"/>
<protein>
    <submittedName>
        <fullName evidence="3">Uncharacterized protein</fullName>
    </submittedName>
</protein>
<keyword evidence="1" id="KW-1133">Transmembrane helix</keyword>
<reference evidence="4 5" key="1">
    <citation type="submission" date="2018-08" db="EMBL/GenBank/DDBJ databases">
        <title>A genome reference for cultivated species of the human gut microbiota.</title>
        <authorList>
            <person name="Zou Y."/>
            <person name="Xue W."/>
            <person name="Luo G."/>
        </authorList>
    </citation>
    <scope>NUCLEOTIDE SEQUENCE [LARGE SCALE GENOMIC DNA]</scope>
    <source>
        <strain evidence="3 5">AM27-11</strain>
        <strain evidence="2 4">AM42-1AC</strain>
    </source>
</reference>
<feature type="transmembrane region" description="Helical" evidence="1">
    <location>
        <begin position="92"/>
        <end position="111"/>
    </location>
</feature>
<evidence type="ECO:0000313" key="4">
    <source>
        <dbReference type="Proteomes" id="UP000283492"/>
    </source>
</evidence>
<organism evidence="3 5">
    <name type="scientific">Roseburia inulinivorans</name>
    <dbReference type="NCBI Taxonomy" id="360807"/>
    <lineage>
        <taxon>Bacteria</taxon>
        <taxon>Bacillati</taxon>
        <taxon>Bacillota</taxon>
        <taxon>Clostridia</taxon>
        <taxon>Lachnospirales</taxon>
        <taxon>Lachnospiraceae</taxon>
        <taxon>Roseburia</taxon>
    </lineage>
</organism>
<gene>
    <name evidence="3" type="ORF">DW707_16850</name>
    <name evidence="2" type="ORF">DW914_16425</name>
</gene>
<sequence length="424" mass="49104">MQFIISDLFIGIVLAAVMYGVNAWSITMEDGVRQNKGILLKNKFVKRILWLPDEAKRIDRLVLALDAGWVLYVLYGLLYYHTEIFPIKISYLKIGFIFLWVELATICYIGICIQKETVHHAKHREYFDFIEKEEWMEVDQVRYRCIYTRSKKKEPLKGVIVFCPSSYSLLQSSDGYYYVLAHEAGKDVMKQMANVGAYEELSDCFVRSGYATMCMELERGENIREKAGSLKIEDLADQIEAFAQKHFPDTEIILFLHGPCNRLLDTLCHNMSVGKVISMCGAAMSCESQLEQLNLWTHNKKRNHFEEIIKYNNSMVFQEDMKGKTLEEYIKEIKTISKNIPIFIGSVEQDPYTSAENVKKIEMDNLEYVSCHYFENTDFTLRTCCVNRKVPYDGRPVQEILTGNAELNATIPETILDWLESKCV</sequence>
<evidence type="ECO:0000313" key="5">
    <source>
        <dbReference type="Proteomes" id="UP000286271"/>
    </source>
</evidence>
<feature type="transmembrane region" description="Helical" evidence="1">
    <location>
        <begin position="61"/>
        <end position="80"/>
    </location>
</feature>